<dbReference type="AlphaFoldDB" id="X1JWV5"/>
<proteinExistence type="predicted"/>
<feature type="non-terminal residue" evidence="2">
    <location>
        <position position="103"/>
    </location>
</feature>
<dbReference type="EMBL" id="BARU01036947">
    <property type="protein sequence ID" value="GAH82744.1"/>
    <property type="molecule type" value="Genomic_DNA"/>
</dbReference>
<comment type="caution">
    <text evidence="2">The sequence shown here is derived from an EMBL/GenBank/DDBJ whole genome shotgun (WGS) entry which is preliminary data.</text>
</comment>
<gene>
    <name evidence="2" type="ORF">S03H2_57624</name>
</gene>
<reference evidence="2" key="1">
    <citation type="journal article" date="2014" name="Front. Microbiol.">
        <title>High frequency of phylogenetically diverse reductive dehalogenase-homologous genes in deep subseafloor sedimentary metagenomes.</title>
        <authorList>
            <person name="Kawai M."/>
            <person name="Futagami T."/>
            <person name="Toyoda A."/>
            <person name="Takaki Y."/>
            <person name="Nishi S."/>
            <person name="Hori S."/>
            <person name="Arai W."/>
            <person name="Tsubouchi T."/>
            <person name="Morono Y."/>
            <person name="Uchiyama I."/>
            <person name="Ito T."/>
            <person name="Fujiyama A."/>
            <person name="Inagaki F."/>
            <person name="Takami H."/>
        </authorList>
    </citation>
    <scope>NUCLEOTIDE SEQUENCE</scope>
    <source>
        <strain evidence="2">Expedition CK06-06</strain>
    </source>
</reference>
<evidence type="ECO:0000256" key="1">
    <source>
        <dbReference type="SAM" id="MobiDB-lite"/>
    </source>
</evidence>
<organism evidence="2">
    <name type="scientific">marine sediment metagenome</name>
    <dbReference type="NCBI Taxonomy" id="412755"/>
    <lineage>
        <taxon>unclassified sequences</taxon>
        <taxon>metagenomes</taxon>
        <taxon>ecological metagenomes</taxon>
    </lineage>
</organism>
<name>X1JWV5_9ZZZZ</name>
<feature type="region of interest" description="Disordered" evidence="1">
    <location>
        <begin position="58"/>
        <end position="103"/>
    </location>
</feature>
<accession>X1JWV5</accession>
<evidence type="ECO:0000313" key="2">
    <source>
        <dbReference type="EMBL" id="GAH82744.1"/>
    </source>
</evidence>
<protein>
    <submittedName>
        <fullName evidence="2">Uncharacterized protein</fullName>
    </submittedName>
</protein>
<sequence>MLRIDEFGMGCFAMGLAVAPRSLRAIAARNSNEDKLDGNSGKATSVVAGLIAVASVSSGAQAQQSSLPPVNVDAPVERPRPVASKPSPEQVRARNALRRAAQR</sequence>